<keyword evidence="2" id="KW-1185">Reference proteome</keyword>
<dbReference type="RefSeq" id="WP_130855890.1">
    <property type="nucleotide sequence ID" value="NZ_JBHLWO010000002.1"/>
</dbReference>
<dbReference type="Proteomes" id="UP001589774">
    <property type="component" value="Unassembled WGS sequence"/>
</dbReference>
<organism evidence="1 2">
    <name type="scientific">Olivibacter oleidegradans</name>
    <dbReference type="NCBI Taxonomy" id="760123"/>
    <lineage>
        <taxon>Bacteria</taxon>
        <taxon>Pseudomonadati</taxon>
        <taxon>Bacteroidota</taxon>
        <taxon>Sphingobacteriia</taxon>
        <taxon>Sphingobacteriales</taxon>
        <taxon>Sphingobacteriaceae</taxon>
        <taxon>Olivibacter</taxon>
    </lineage>
</organism>
<dbReference type="InterPro" id="IPR036390">
    <property type="entry name" value="WH_DNA-bd_sf"/>
</dbReference>
<protein>
    <submittedName>
        <fullName evidence="1">Uncharacterized protein</fullName>
    </submittedName>
</protein>
<accession>A0ABV6HKU1</accession>
<gene>
    <name evidence="1" type="ORF">ACFFI0_14455</name>
</gene>
<evidence type="ECO:0000313" key="1">
    <source>
        <dbReference type="EMBL" id="MFC0319519.1"/>
    </source>
</evidence>
<evidence type="ECO:0000313" key="2">
    <source>
        <dbReference type="Proteomes" id="UP001589774"/>
    </source>
</evidence>
<name>A0ABV6HKU1_9SPHI</name>
<reference evidence="1 2" key="1">
    <citation type="submission" date="2024-09" db="EMBL/GenBank/DDBJ databases">
        <authorList>
            <person name="Sun Q."/>
            <person name="Mori K."/>
        </authorList>
    </citation>
    <scope>NUCLEOTIDE SEQUENCE [LARGE SCALE GENOMIC DNA]</scope>
    <source>
        <strain evidence="1 2">CCM 7765</strain>
    </source>
</reference>
<proteinExistence type="predicted"/>
<sequence length="90" mass="10168">MMFLSSNALRLLRLLRRWSVGSIGKFAEEMQLDPESVLKATYILEQNGYILTVDIADDCPYPNKMLEINALGLSFLEGLDGRVDNTQDKT</sequence>
<dbReference type="EMBL" id="JBHLWO010000002">
    <property type="protein sequence ID" value="MFC0319519.1"/>
    <property type="molecule type" value="Genomic_DNA"/>
</dbReference>
<comment type="caution">
    <text evidence="1">The sequence shown here is derived from an EMBL/GenBank/DDBJ whole genome shotgun (WGS) entry which is preliminary data.</text>
</comment>
<dbReference type="SUPFAM" id="SSF46785">
    <property type="entry name" value="Winged helix' DNA-binding domain"/>
    <property type="match status" value="1"/>
</dbReference>